<protein>
    <recommendedName>
        <fullName evidence="1">FAD-dependent urate hydroxylase HpyO/Asp monooxygenase CreE-like FAD/NAD(P)-binding domain-containing protein</fullName>
    </recommendedName>
</protein>
<dbReference type="EMBL" id="SCWD01000001">
    <property type="protein sequence ID" value="TDM04598.1"/>
    <property type="molecule type" value="Genomic_DNA"/>
</dbReference>
<sequence>MIITVHPQLKCGMMELNACERKNEMKLAIIGGGVAGTHVLKYLMNDKLSRKMDITVFDDQKYMGKGRAFQYEDVELLLNYPANQLSMKRSSPDDFLKWVEKNRSLEEIQNREGDNTNAEGNIYFSRQLFGHYMKDQFEGHVRKGKVTVVTNHIRAVKKEGDGYTLHTQEDSYKFDYVFMTSGQLYPKDPYQLEGTENYIAWPYPLYTLDVEPDKDYAIIGAGLSGLDCIRYLHQEGARQVIVASHSGEVQSVRGKMVTYKFKYFTGAAFRKVRKKNNDFIPLEKIVELFKQECEHQGIDISRFYGVSRRNPLNAMQFDLKNHTAIGALQSAIYQMMWEAPLIWPYMTLEDKERYQQEYAPFIDHYSNPMPEPSAEELTDQLENNEVVIKAGLKAVEYKYRKFRLHYEDGTEDRVHYVINATGPARHLSQTEPDAMIEGLLNDGLIAPHHDGGIQVLPEDSRIISPKYGVLDNFVALGQMTGGVNFKNNGVHELLLEARRVVKAFYSRIK</sequence>
<dbReference type="SUPFAM" id="SSF51905">
    <property type="entry name" value="FAD/NAD(P)-binding domain"/>
    <property type="match status" value="2"/>
</dbReference>
<comment type="caution">
    <text evidence="2">The sequence shown here is derived from an EMBL/GenBank/DDBJ whole genome shotgun (WGS) entry which is preliminary data.</text>
</comment>
<dbReference type="InterPro" id="IPR038732">
    <property type="entry name" value="HpyO/CreE_NAD-binding"/>
</dbReference>
<dbReference type="InterPro" id="IPR052189">
    <property type="entry name" value="L-asp_N-monooxygenase_NS-form"/>
</dbReference>
<evidence type="ECO:0000259" key="1">
    <source>
        <dbReference type="Pfam" id="PF13454"/>
    </source>
</evidence>
<dbReference type="PANTHER" id="PTHR40254">
    <property type="entry name" value="BLR0577 PROTEIN"/>
    <property type="match status" value="1"/>
</dbReference>
<dbReference type="Proteomes" id="UP000295280">
    <property type="component" value="Unassembled WGS sequence"/>
</dbReference>
<reference evidence="2 3" key="1">
    <citation type="submission" date="2019-01" db="EMBL/GenBank/DDBJ databases">
        <title>Draft genome sequences of the type strains of six Macrococcus species.</title>
        <authorList>
            <person name="Mazhar S."/>
            <person name="Altermann E."/>
            <person name="Hill C."/>
            <person name="Mcauliffe O."/>
        </authorList>
    </citation>
    <scope>NUCLEOTIDE SEQUENCE [LARGE SCALE GENOMIC DNA]</scope>
    <source>
        <strain evidence="2 3">ATCC 51828</strain>
    </source>
</reference>
<dbReference type="Pfam" id="PF13454">
    <property type="entry name" value="NAD_binding_9"/>
    <property type="match status" value="1"/>
</dbReference>
<dbReference type="PANTHER" id="PTHR40254:SF1">
    <property type="entry name" value="BLR0577 PROTEIN"/>
    <property type="match status" value="1"/>
</dbReference>
<dbReference type="Gene3D" id="3.50.50.60">
    <property type="entry name" value="FAD/NAD(P)-binding domain"/>
    <property type="match status" value="1"/>
</dbReference>
<dbReference type="AlphaFoldDB" id="A0A9Q8FRB4"/>
<evidence type="ECO:0000313" key="2">
    <source>
        <dbReference type="EMBL" id="TDM04598.1"/>
    </source>
</evidence>
<name>A0A9Q8FRB4_9STAP</name>
<organism evidence="2 3">
    <name type="scientific">Macrococcus carouselicus</name>
    <dbReference type="NCBI Taxonomy" id="69969"/>
    <lineage>
        <taxon>Bacteria</taxon>
        <taxon>Bacillati</taxon>
        <taxon>Bacillota</taxon>
        <taxon>Bacilli</taxon>
        <taxon>Bacillales</taxon>
        <taxon>Staphylococcaceae</taxon>
        <taxon>Macrococcus</taxon>
    </lineage>
</organism>
<dbReference type="OrthoDB" id="2211465at2"/>
<accession>A0A9Q8FRB4</accession>
<dbReference type="InterPro" id="IPR036188">
    <property type="entry name" value="FAD/NAD-bd_sf"/>
</dbReference>
<proteinExistence type="predicted"/>
<keyword evidence="3" id="KW-1185">Reference proteome</keyword>
<evidence type="ECO:0000313" key="3">
    <source>
        <dbReference type="Proteomes" id="UP000295280"/>
    </source>
</evidence>
<gene>
    <name evidence="2" type="ORF">ERX40_05345</name>
</gene>
<feature type="domain" description="FAD-dependent urate hydroxylase HpyO/Asp monooxygenase CreE-like FAD/NAD(P)-binding" evidence="1">
    <location>
        <begin position="28"/>
        <end position="183"/>
    </location>
</feature>